<protein>
    <recommendedName>
        <fullName evidence="1">F-box domain-containing protein</fullName>
    </recommendedName>
</protein>
<sequence length="152" mass="17370">MSDYIPEEVLINILQRLPVKPLGQFTAVCKSWYSLITSPHFISTHLNHQTLNLQNQQTRIIFGQYNESPRKEHVFLYDKEFSKIEFPFSSTNKCYYMTGSINGLICLCDNLLSDDPISIILWNPSIKKSVFVPTPNVRFSSVGECSQSLAFG</sequence>
<dbReference type="PANTHER" id="PTHR31672">
    <property type="entry name" value="BNACNNG10540D PROTEIN"/>
    <property type="match status" value="1"/>
</dbReference>
<name>A0ABD2YNX6_9GENT</name>
<evidence type="ECO:0000313" key="3">
    <source>
        <dbReference type="Proteomes" id="UP001630127"/>
    </source>
</evidence>
<accession>A0ABD2YNX6</accession>
<dbReference type="InterPro" id="IPR050796">
    <property type="entry name" value="SCF_F-box_component"/>
</dbReference>
<dbReference type="Gene3D" id="1.20.1280.50">
    <property type="match status" value="1"/>
</dbReference>
<dbReference type="InterPro" id="IPR001810">
    <property type="entry name" value="F-box_dom"/>
</dbReference>
<dbReference type="SMART" id="SM00256">
    <property type="entry name" value="FBOX"/>
    <property type="match status" value="1"/>
</dbReference>
<dbReference type="EMBL" id="JBJUIK010000012">
    <property type="protein sequence ID" value="KAL3509082.1"/>
    <property type="molecule type" value="Genomic_DNA"/>
</dbReference>
<gene>
    <name evidence="2" type="ORF">ACH5RR_028483</name>
</gene>
<dbReference type="Proteomes" id="UP001630127">
    <property type="component" value="Unassembled WGS sequence"/>
</dbReference>
<evidence type="ECO:0000313" key="2">
    <source>
        <dbReference type="EMBL" id="KAL3509082.1"/>
    </source>
</evidence>
<feature type="domain" description="F-box" evidence="1">
    <location>
        <begin position="1"/>
        <end position="45"/>
    </location>
</feature>
<comment type="caution">
    <text evidence="2">The sequence shown here is derived from an EMBL/GenBank/DDBJ whole genome shotgun (WGS) entry which is preliminary data.</text>
</comment>
<keyword evidence="3" id="KW-1185">Reference proteome</keyword>
<dbReference type="Pfam" id="PF00646">
    <property type="entry name" value="F-box"/>
    <property type="match status" value="1"/>
</dbReference>
<dbReference type="InterPro" id="IPR036047">
    <property type="entry name" value="F-box-like_dom_sf"/>
</dbReference>
<dbReference type="PANTHER" id="PTHR31672:SF13">
    <property type="entry name" value="F-BOX PROTEIN CPR30-LIKE"/>
    <property type="match status" value="1"/>
</dbReference>
<reference evidence="2 3" key="1">
    <citation type="submission" date="2024-11" db="EMBL/GenBank/DDBJ databases">
        <title>A near-complete genome assembly of Cinchona calisaya.</title>
        <authorList>
            <person name="Lian D.C."/>
            <person name="Zhao X.W."/>
            <person name="Wei L."/>
        </authorList>
    </citation>
    <scope>NUCLEOTIDE SEQUENCE [LARGE SCALE GENOMIC DNA]</scope>
    <source>
        <tissue evidence="2">Nenye</tissue>
    </source>
</reference>
<dbReference type="AlphaFoldDB" id="A0ABD2YNX6"/>
<evidence type="ECO:0000259" key="1">
    <source>
        <dbReference type="PROSITE" id="PS50181"/>
    </source>
</evidence>
<dbReference type="SUPFAM" id="SSF81383">
    <property type="entry name" value="F-box domain"/>
    <property type="match status" value="1"/>
</dbReference>
<dbReference type="PROSITE" id="PS50181">
    <property type="entry name" value="FBOX"/>
    <property type="match status" value="1"/>
</dbReference>
<proteinExistence type="predicted"/>
<dbReference type="CDD" id="cd22157">
    <property type="entry name" value="F-box_AtFBW1-like"/>
    <property type="match status" value="1"/>
</dbReference>
<organism evidence="2 3">
    <name type="scientific">Cinchona calisaya</name>
    <dbReference type="NCBI Taxonomy" id="153742"/>
    <lineage>
        <taxon>Eukaryota</taxon>
        <taxon>Viridiplantae</taxon>
        <taxon>Streptophyta</taxon>
        <taxon>Embryophyta</taxon>
        <taxon>Tracheophyta</taxon>
        <taxon>Spermatophyta</taxon>
        <taxon>Magnoliopsida</taxon>
        <taxon>eudicotyledons</taxon>
        <taxon>Gunneridae</taxon>
        <taxon>Pentapetalae</taxon>
        <taxon>asterids</taxon>
        <taxon>lamiids</taxon>
        <taxon>Gentianales</taxon>
        <taxon>Rubiaceae</taxon>
        <taxon>Cinchonoideae</taxon>
        <taxon>Cinchoneae</taxon>
        <taxon>Cinchona</taxon>
    </lineage>
</organism>